<dbReference type="EMBL" id="LZEY01000056">
    <property type="protein sequence ID" value="OBU04238.1"/>
    <property type="molecule type" value="Genomic_DNA"/>
</dbReference>
<evidence type="ECO:0008006" key="3">
    <source>
        <dbReference type="Google" id="ProtNLM"/>
    </source>
</evidence>
<keyword evidence="2" id="KW-1185">Reference proteome</keyword>
<comment type="caution">
    <text evidence="1">The sequence shown here is derived from an EMBL/GenBank/DDBJ whole genome shotgun (WGS) entry which is preliminary data.</text>
</comment>
<accession>A0A1B8H573</accession>
<dbReference type="Proteomes" id="UP000092377">
    <property type="component" value="Unassembled WGS sequence"/>
</dbReference>
<evidence type="ECO:0000313" key="1">
    <source>
        <dbReference type="EMBL" id="OBU04238.1"/>
    </source>
</evidence>
<proteinExistence type="predicted"/>
<reference evidence="2" key="1">
    <citation type="submission" date="2016-06" db="EMBL/GenBank/DDBJ databases">
        <authorList>
            <person name="Butler K."/>
        </authorList>
    </citation>
    <scope>NUCLEOTIDE SEQUENCE [LARGE SCALE GENOMIC DNA]</scope>
    <source>
        <strain evidence="2">GCSL-Mp20</strain>
    </source>
</reference>
<protein>
    <recommendedName>
        <fullName evidence="3">ATP-binding protein</fullName>
    </recommendedName>
</protein>
<sequence length="90" mass="10126">MSDQNKKITLADVSAIKINNPTDSGFTMEGKSNNVLMSTKLINILIGENNAGKSRFLRKLFICELTAFNINSDYNLIFTSYYTQFSILYG</sequence>
<dbReference type="AlphaFoldDB" id="A0A1B8H573"/>
<dbReference type="RefSeq" id="WP_067405302.1">
    <property type="nucleotide sequence ID" value="NZ_LZEY01000056.1"/>
</dbReference>
<evidence type="ECO:0000313" key="2">
    <source>
        <dbReference type="Proteomes" id="UP000092377"/>
    </source>
</evidence>
<name>A0A1B8H573_9GAMM</name>
<organism evidence="1 2">
    <name type="scientific">Morganella psychrotolerans</name>
    <dbReference type="NCBI Taxonomy" id="368603"/>
    <lineage>
        <taxon>Bacteria</taxon>
        <taxon>Pseudomonadati</taxon>
        <taxon>Pseudomonadota</taxon>
        <taxon>Gammaproteobacteria</taxon>
        <taxon>Enterobacterales</taxon>
        <taxon>Morganellaceae</taxon>
        <taxon>Morganella</taxon>
    </lineage>
</organism>
<dbReference type="OrthoDB" id="9792800at2"/>
<gene>
    <name evidence="1" type="ORF">AYY18_09880</name>
</gene>